<evidence type="ECO:0000256" key="2">
    <source>
        <dbReference type="SAM" id="Phobius"/>
    </source>
</evidence>
<comment type="caution">
    <text evidence="3">The sequence shown here is derived from an EMBL/GenBank/DDBJ whole genome shotgun (WGS) entry which is preliminary data.</text>
</comment>
<feature type="compositionally biased region" description="Basic and acidic residues" evidence="1">
    <location>
        <begin position="542"/>
        <end position="557"/>
    </location>
</feature>
<dbReference type="RefSeq" id="WP_345490579.1">
    <property type="nucleotide sequence ID" value="NZ_BAAAWU010000001.1"/>
</dbReference>
<feature type="transmembrane region" description="Helical" evidence="2">
    <location>
        <begin position="408"/>
        <end position="428"/>
    </location>
</feature>
<feature type="transmembrane region" description="Helical" evidence="2">
    <location>
        <begin position="138"/>
        <end position="158"/>
    </location>
</feature>
<feature type="transmembrane region" description="Helical" evidence="2">
    <location>
        <begin position="292"/>
        <end position="317"/>
    </location>
</feature>
<dbReference type="GO" id="GO:0006508">
    <property type="term" value="P:proteolysis"/>
    <property type="evidence" value="ECO:0007669"/>
    <property type="project" value="UniProtKB-KW"/>
</dbReference>
<feature type="transmembrane region" description="Helical" evidence="2">
    <location>
        <begin position="259"/>
        <end position="280"/>
    </location>
</feature>
<evidence type="ECO:0000313" key="4">
    <source>
        <dbReference type="Proteomes" id="UP001589716"/>
    </source>
</evidence>
<evidence type="ECO:0000256" key="1">
    <source>
        <dbReference type="SAM" id="MobiDB-lite"/>
    </source>
</evidence>
<sequence>MTERPTIGTPTPPSDLPRPSPPAPASTPASTVAAGRRLLRDDEVARGRALLVVRLVIGAYLLELLLNLTRPHVLPDEPSLTIFWRFPGMPEEGALDSFGSLFAIPRTAFWGVLAGIVAGIALQAVIVRMPSEDRRATVLTWAALAVLLGPFALFSLFVLAKSPLLVLACVPTSAFALWLIHRAQRFGWLPLPMLLTAFGWGALIQWGVGRAFTNLAYGTVNGYMYEGTDLTGSTTDGSGNQVDFTFTFDLGYRTIDVTLLHLSTVNQLAAAAGVVLLVLMFRHRVTDVVTGLVLGAAAGLGYNFTESVIVIELWSILSSLNGATGGFEYWIRQCASLFGSQVVFGALVGAGIGLAAQTRRRAQRVGLVTAGLVAAIGGAVANEVLSAWLSGLVRDRVGIGGTLDTLVISPAIWLAPQVPFLTVCLLLLRSGSRARVAAARGAVTAEAAEAGVGGAVTEREVPFLLDPALRFWALVSTWRRHGPAAARALRRFQRAQLEVAGWRWQQERAAAAALGAREQPQAREERETQDAREAQETQEAQRAQEAREAREEGEALRARAMRLRTDVGRLVGS</sequence>
<dbReference type="GO" id="GO:0008233">
    <property type="term" value="F:peptidase activity"/>
    <property type="evidence" value="ECO:0007669"/>
    <property type="project" value="UniProtKB-KW"/>
</dbReference>
<reference evidence="3 4" key="1">
    <citation type="submission" date="2024-09" db="EMBL/GenBank/DDBJ databases">
        <authorList>
            <person name="Sun Q."/>
            <person name="Mori K."/>
        </authorList>
    </citation>
    <scope>NUCLEOTIDE SEQUENCE [LARGE SCALE GENOMIC DNA]</scope>
    <source>
        <strain evidence="3 4">JCM 4414</strain>
    </source>
</reference>
<gene>
    <name evidence="3" type="ORF">ACFFTP_18775</name>
</gene>
<protein>
    <submittedName>
        <fullName evidence="3">PrsW family glutamic-type intramembrane protease</fullName>
        <ecNumber evidence="3">3.4.-.-</ecNumber>
    </submittedName>
</protein>
<keyword evidence="2" id="KW-1133">Transmembrane helix</keyword>
<feature type="transmembrane region" description="Helical" evidence="2">
    <location>
        <begin position="188"/>
        <end position="208"/>
    </location>
</feature>
<keyword evidence="3" id="KW-0378">Hydrolase</keyword>
<organism evidence="3 4">
    <name type="scientific">Streptomyces roseoviridis</name>
    <dbReference type="NCBI Taxonomy" id="67361"/>
    <lineage>
        <taxon>Bacteria</taxon>
        <taxon>Bacillati</taxon>
        <taxon>Actinomycetota</taxon>
        <taxon>Actinomycetes</taxon>
        <taxon>Kitasatosporales</taxon>
        <taxon>Streptomycetaceae</taxon>
        <taxon>Streptomyces</taxon>
    </lineage>
</organism>
<dbReference type="EMBL" id="JBHMCT010000012">
    <property type="protein sequence ID" value="MFB9556224.1"/>
    <property type="molecule type" value="Genomic_DNA"/>
</dbReference>
<feature type="transmembrane region" description="Helical" evidence="2">
    <location>
        <begin position="329"/>
        <end position="355"/>
    </location>
</feature>
<feature type="region of interest" description="Disordered" evidence="1">
    <location>
        <begin position="1"/>
        <end position="31"/>
    </location>
</feature>
<feature type="transmembrane region" description="Helical" evidence="2">
    <location>
        <begin position="49"/>
        <end position="68"/>
    </location>
</feature>
<evidence type="ECO:0000313" key="3">
    <source>
        <dbReference type="EMBL" id="MFB9556224.1"/>
    </source>
</evidence>
<feature type="transmembrane region" description="Helical" evidence="2">
    <location>
        <begin position="108"/>
        <end position="126"/>
    </location>
</feature>
<keyword evidence="3" id="KW-0645">Protease</keyword>
<dbReference type="EC" id="3.4.-.-" evidence="3"/>
<proteinExistence type="predicted"/>
<feature type="compositionally biased region" description="Pro residues" evidence="1">
    <location>
        <begin position="10"/>
        <end position="25"/>
    </location>
</feature>
<keyword evidence="2" id="KW-0472">Membrane</keyword>
<dbReference type="Proteomes" id="UP001589716">
    <property type="component" value="Unassembled WGS sequence"/>
</dbReference>
<accession>A0ABV5QS82</accession>
<feature type="transmembrane region" description="Helical" evidence="2">
    <location>
        <begin position="367"/>
        <end position="388"/>
    </location>
</feature>
<feature type="region of interest" description="Disordered" evidence="1">
    <location>
        <begin position="514"/>
        <end position="557"/>
    </location>
</feature>
<dbReference type="Pfam" id="PF13367">
    <property type="entry name" value="PrsW-protease"/>
    <property type="match status" value="1"/>
</dbReference>
<keyword evidence="4" id="KW-1185">Reference proteome</keyword>
<feature type="transmembrane region" description="Helical" evidence="2">
    <location>
        <begin position="164"/>
        <end position="181"/>
    </location>
</feature>
<dbReference type="InterPro" id="IPR026898">
    <property type="entry name" value="PrsW"/>
</dbReference>
<name>A0ABV5QS82_9ACTN</name>
<feature type="compositionally biased region" description="Basic and acidic residues" evidence="1">
    <location>
        <begin position="520"/>
        <end position="535"/>
    </location>
</feature>
<keyword evidence="2" id="KW-0812">Transmembrane</keyword>